<dbReference type="EMBL" id="JACLAU010000002">
    <property type="protein sequence ID" value="MBC2650599.1"/>
    <property type="molecule type" value="Genomic_DNA"/>
</dbReference>
<name>A0A7X1KAW9_9SPHN</name>
<sequence>MRDFNDPADQPVVARSVSRADRDLMALAIGVAAIIMFIGTGANVMPDVVQALQGVGLPPDRLLSNALLLNIALIIFGLRRYRDLQEEVRERRMAEERARELAEHDPLTGCLNRRAIASATDALIAGSAERGEHVGFLMIDVDNFKRINDANGHSVGDNVLQACAARIADLLPARGLLARLGGDEFACVVPFAAGMPEPVEDFARRITLHVARPVPIGHLELEVTVSVGIARSDAHAEANAQALLHMADIAMYQAKKTGKNNHCWFDPAMEKDLRERHELETALRAAIPAGEFVPYYQQQIDIETGRITGFEMLARWNSPHYGHIGPEQFIAIAEEIGVIDDLSEGLIRQALRDAREWDPSITLAINVSPVQLRDPWFAQKLIKLLVEANFPASRLEVEITETCLHDNIQQVRTLIASLKNQGMTVSLDDFGSGYSSLAQLQSLPFDRLKIDRSFVSPMSGCTDSATIVRVISSLGEGLGLPITAEGVESAEIARQLRDLGNMHAQGYLYGRPESGSETLARLADMGLTAKTRPTERHQRPPLSDVA</sequence>
<gene>
    <name evidence="4" type="ORF">H7F49_02665</name>
</gene>
<accession>A0A7X1KAW9</accession>
<evidence type="ECO:0000313" key="5">
    <source>
        <dbReference type="Proteomes" id="UP000520156"/>
    </source>
</evidence>
<dbReference type="PROSITE" id="PS50887">
    <property type="entry name" value="GGDEF"/>
    <property type="match status" value="1"/>
</dbReference>
<organism evidence="4 5">
    <name type="scientific">Novosphingobium aerophilum</name>
    <dbReference type="NCBI Taxonomy" id="2839843"/>
    <lineage>
        <taxon>Bacteria</taxon>
        <taxon>Pseudomonadati</taxon>
        <taxon>Pseudomonadota</taxon>
        <taxon>Alphaproteobacteria</taxon>
        <taxon>Sphingomonadales</taxon>
        <taxon>Sphingomonadaceae</taxon>
        <taxon>Novosphingobium</taxon>
    </lineage>
</organism>
<evidence type="ECO:0000259" key="3">
    <source>
        <dbReference type="PROSITE" id="PS50887"/>
    </source>
</evidence>
<feature type="domain" description="GGDEF" evidence="3">
    <location>
        <begin position="132"/>
        <end position="267"/>
    </location>
</feature>
<dbReference type="Gene3D" id="3.30.70.270">
    <property type="match status" value="1"/>
</dbReference>
<dbReference type="InterPro" id="IPR052155">
    <property type="entry name" value="Biofilm_reg_signaling"/>
</dbReference>
<dbReference type="SUPFAM" id="SSF55073">
    <property type="entry name" value="Nucleotide cyclase"/>
    <property type="match status" value="1"/>
</dbReference>
<reference evidence="4 5" key="1">
    <citation type="submission" date="2020-08" db="EMBL/GenBank/DDBJ databases">
        <title>The genome sequence of Novosphingobium flavum 4Y4.</title>
        <authorList>
            <person name="Liu Y."/>
        </authorList>
    </citation>
    <scope>NUCLEOTIDE SEQUENCE [LARGE SCALE GENOMIC DNA]</scope>
    <source>
        <strain evidence="4 5">4Y4</strain>
    </source>
</reference>
<dbReference type="Proteomes" id="UP000520156">
    <property type="component" value="Unassembled WGS sequence"/>
</dbReference>
<feature type="domain" description="EAL" evidence="2">
    <location>
        <begin position="276"/>
        <end position="526"/>
    </location>
</feature>
<dbReference type="InterPro" id="IPR001633">
    <property type="entry name" value="EAL_dom"/>
</dbReference>
<dbReference type="PROSITE" id="PS50883">
    <property type="entry name" value="EAL"/>
    <property type="match status" value="1"/>
</dbReference>
<proteinExistence type="predicted"/>
<dbReference type="InterPro" id="IPR043128">
    <property type="entry name" value="Rev_trsase/Diguanyl_cyclase"/>
</dbReference>
<dbReference type="SMART" id="SM00052">
    <property type="entry name" value="EAL"/>
    <property type="match status" value="1"/>
</dbReference>
<dbReference type="PANTHER" id="PTHR44757:SF2">
    <property type="entry name" value="BIOFILM ARCHITECTURE MAINTENANCE PROTEIN MBAA"/>
    <property type="match status" value="1"/>
</dbReference>
<feature type="transmembrane region" description="Helical" evidence="1">
    <location>
        <begin position="24"/>
        <end position="42"/>
    </location>
</feature>
<comment type="caution">
    <text evidence="4">The sequence shown here is derived from an EMBL/GenBank/DDBJ whole genome shotgun (WGS) entry which is preliminary data.</text>
</comment>
<evidence type="ECO:0000259" key="2">
    <source>
        <dbReference type="PROSITE" id="PS50883"/>
    </source>
</evidence>
<dbReference type="NCBIfam" id="TIGR00254">
    <property type="entry name" value="GGDEF"/>
    <property type="match status" value="1"/>
</dbReference>
<dbReference type="Pfam" id="PF00563">
    <property type="entry name" value="EAL"/>
    <property type="match status" value="1"/>
</dbReference>
<dbReference type="InterPro" id="IPR029787">
    <property type="entry name" value="Nucleotide_cyclase"/>
</dbReference>
<dbReference type="InterPro" id="IPR035919">
    <property type="entry name" value="EAL_sf"/>
</dbReference>
<dbReference type="InterPro" id="IPR000160">
    <property type="entry name" value="GGDEF_dom"/>
</dbReference>
<dbReference type="AlphaFoldDB" id="A0A7X1KAW9"/>
<dbReference type="PANTHER" id="PTHR44757">
    <property type="entry name" value="DIGUANYLATE CYCLASE DGCP"/>
    <property type="match status" value="1"/>
</dbReference>
<dbReference type="CDD" id="cd01949">
    <property type="entry name" value="GGDEF"/>
    <property type="match status" value="1"/>
</dbReference>
<keyword evidence="1" id="KW-0472">Membrane</keyword>
<dbReference type="Pfam" id="PF00990">
    <property type="entry name" value="GGDEF"/>
    <property type="match status" value="1"/>
</dbReference>
<keyword evidence="5" id="KW-1185">Reference proteome</keyword>
<protein>
    <submittedName>
        <fullName evidence="4">EAL domain-containing protein</fullName>
    </submittedName>
</protein>
<dbReference type="SMART" id="SM00267">
    <property type="entry name" value="GGDEF"/>
    <property type="match status" value="1"/>
</dbReference>
<evidence type="ECO:0000313" key="4">
    <source>
        <dbReference type="EMBL" id="MBC2650599.1"/>
    </source>
</evidence>
<keyword evidence="1" id="KW-0812">Transmembrane</keyword>
<keyword evidence="1" id="KW-1133">Transmembrane helix</keyword>
<dbReference type="RefSeq" id="WP_185682023.1">
    <property type="nucleotide sequence ID" value="NZ_JACLAU010000002.1"/>
</dbReference>
<dbReference type="Gene3D" id="3.20.20.450">
    <property type="entry name" value="EAL domain"/>
    <property type="match status" value="1"/>
</dbReference>
<dbReference type="SUPFAM" id="SSF141868">
    <property type="entry name" value="EAL domain-like"/>
    <property type="match status" value="1"/>
</dbReference>
<dbReference type="CDD" id="cd01948">
    <property type="entry name" value="EAL"/>
    <property type="match status" value="1"/>
</dbReference>
<evidence type="ECO:0000256" key="1">
    <source>
        <dbReference type="SAM" id="Phobius"/>
    </source>
</evidence>